<name>A0A1T2XFC3_9BACL</name>
<keyword evidence="2" id="KW-1133">Transmembrane helix</keyword>
<keyword evidence="5" id="KW-1185">Reference proteome</keyword>
<feature type="domain" description="Copper amine oxidase-like N-terminal" evidence="3">
    <location>
        <begin position="385"/>
        <end position="489"/>
    </location>
</feature>
<accession>A0A1T2XFC3</accession>
<keyword evidence="2" id="KW-0812">Transmembrane</keyword>
<proteinExistence type="predicted"/>
<evidence type="ECO:0000256" key="1">
    <source>
        <dbReference type="SAM" id="MobiDB-lite"/>
    </source>
</evidence>
<comment type="caution">
    <text evidence="4">The sequence shown here is derived from an EMBL/GenBank/DDBJ whole genome shotgun (WGS) entry which is preliminary data.</text>
</comment>
<reference evidence="4 5" key="1">
    <citation type="submission" date="2017-01" db="EMBL/GenBank/DDBJ databases">
        <title>Genome analysis of Paenibacillus selenitrireducens ES3-24.</title>
        <authorList>
            <person name="Xu D."/>
            <person name="Yao R."/>
            <person name="Zheng S."/>
        </authorList>
    </citation>
    <scope>NUCLEOTIDE SEQUENCE [LARGE SCALE GENOMIC DNA]</scope>
    <source>
        <strain evidence="4 5">ES3-24</strain>
    </source>
</reference>
<feature type="region of interest" description="Disordered" evidence="1">
    <location>
        <begin position="1"/>
        <end position="22"/>
    </location>
</feature>
<dbReference type="Proteomes" id="UP000190188">
    <property type="component" value="Unassembled WGS sequence"/>
</dbReference>
<dbReference type="AlphaFoldDB" id="A0A1T2XFC3"/>
<dbReference type="EMBL" id="MSZX01000004">
    <property type="protein sequence ID" value="OPA78512.1"/>
    <property type="molecule type" value="Genomic_DNA"/>
</dbReference>
<evidence type="ECO:0000259" key="3">
    <source>
        <dbReference type="Pfam" id="PF07833"/>
    </source>
</evidence>
<evidence type="ECO:0000313" key="5">
    <source>
        <dbReference type="Proteomes" id="UP000190188"/>
    </source>
</evidence>
<organism evidence="4 5">
    <name type="scientific">Paenibacillus selenitireducens</name>
    <dbReference type="NCBI Taxonomy" id="1324314"/>
    <lineage>
        <taxon>Bacteria</taxon>
        <taxon>Bacillati</taxon>
        <taxon>Bacillota</taxon>
        <taxon>Bacilli</taxon>
        <taxon>Bacillales</taxon>
        <taxon>Paenibacillaceae</taxon>
        <taxon>Paenibacillus</taxon>
    </lineage>
</organism>
<keyword evidence="2" id="KW-0472">Membrane</keyword>
<dbReference type="RefSeq" id="WP_078498849.1">
    <property type="nucleotide sequence ID" value="NZ_MSZX01000004.1"/>
</dbReference>
<protein>
    <recommendedName>
        <fullName evidence="3">Copper amine oxidase-like N-terminal domain-containing protein</fullName>
    </recommendedName>
</protein>
<dbReference type="STRING" id="1324314.BVG16_11625"/>
<dbReference type="InterPro" id="IPR012854">
    <property type="entry name" value="Cu_amine_oxidase-like_N"/>
</dbReference>
<evidence type="ECO:0000313" key="4">
    <source>
        <dbReference type="EMBL" id="OPA78512.1"/>
    </source>
</evidence>
<dbReference type="Pfam" id="PF07833">
    <property type="entry name" value="Cu_amine_oxidN1"/>
    <property type="match status" value="1"/>
</dbReference>
<evidence type="ECO:0000256" key="2">
    <source>
        <dbReference type="SAM" id="Phobius"/>
    </source>
</evidence>
<sequence>MDPILSKTQTLNRPSPKSRPSYQTRSKKALLLFVILSLVFSSLLIVINVVIDPLQVYHKASWYKPIFSREERYQNPGLAKNYDYDTIIIGTSMTQNFRPSEVGQILNGTTMKLSMEGSTADEHYQIAKLALSTGKVKKVLWGLDYFSLKTNTEEAVEQFPKYLYDDQIWNDYQYWFNYSTYALLMKSLWQMIKGANNTNLDLLNNWNNSATFSKEKVAEAYDKAYQEEYYFGLNEEGLEVVQKNFNDYIFSLVKAYPDVEFYFYYPPYSVLRQVVWYNTNHERFTNQLDMRKWMFAQFSTVSNVKLYDFQSESEWTYQLGLYADLSHHHQDVNSWIVQAIGRDDGKYRVTEQNIDTLNNQLEQDAELTLLNNQHEALRLKVQMYNESVTFTKPKLIGDKELLVPAKEAAKALGLNLDWKQATHTITLKKEMNRLEMTVDSTQAKTSSGAITLETAPVFIQGKVYIPLVAVSSILGFTANPRIEGHEIYININPLR</sequence>
<dbReference type="InterPro" id="IPR036582">
    <property type="entry name" value="Mao_N_sf"/>
</dbReference>
<dbReference type="Gene3D" id="3.30.457.10">
    <property type="entry name" value="Copper amine oxidase-like, N-terminal domain"/>
    <property type="match status" value="1"/>
</dbReference>
<dbReference type="OrthoDB" id="996097at2"/>
<dbReference type="SUPFAM" id="SSF55383">
    <property type="entry name" value="Copper amine oxidase, domain N"/>
    <property type="match status" value="1"/>
</dbReference>
<gene>
    <name evidence="4" type="ORF">BVG16_11625</name>
</gene>
<feature type="transmembrane region" description="Helical" evidence="2">
    <location>
        <begin position="29"/>
        <end position="51"/>
    </location>
</feature>